<feature type="region of interest" description="Disordered" evidence="5">
    <location>
        <begin position="690"/>
        <end position="726"/>
    </location>
</feature>
<feature type="region of interest" description="Disordered" evidence="5">
    <location>
        <begin position="234"/>
        <end position="277"/>
    </location>
</feature>
<dbReference type="GO" id="GO:0005730">
    <property type="term" value="C:nucleolus"/>
    <property type="evidence" value="ECO:0007669"/>
    <property type="project" value="UniProtKB-SubCell"/>
</dbReference>
<dbReference type="InterPro" id="IPR032436">
    <property type="entry name" value="URB1_C"/>
</dbReference>
<evidence type="ECO:0000313" key="12">
    <source>
        <dbReference type="Proteomes" id="UP000008142"/>
    </source>
</evidence>
<name>F0UN77_AJEC8</name>
<dbReference type="Pfam" id="PF08159">
    <property type="entry name" value="NUC153"/>
    <property type="match status" value="1"/>
</dbReference>
<dbReference type="OrthoDB" id="72892at2759"/>
<accession>F0UN77</accession>
<feature type="region of interest" description="Disordered" evidence="5">
    <location>
        <begin position="629"/>
        <end position="652"/>
    </location>
</feature>
<evidence type="ECO:0000256" key="4">
    <source>
        <dbReference type="ARBA" id="ARBA00023242"/>
    </source>
</evidence>
<dbReference type="PANTHER" id="PTHR12202:SF0">
    <property type="entry name" value="ESF1 HOMOLOG"/>
    <property type="match status" value="1"/>
</dbReference>
<dbReference type="InterPro" id="IPR012580">
    <property type="entry name" value="NUC153"/>
</dbReference>
<evidence type="ECO:0000313" key="11">
    <source>
        <dbReference type="EMBL" id="EGC47544.1"/>
    </source>
</evidence>
<feature type="domain" description="URB1 central HEAT repeat" evidence="10">
    <location>
        <begin position="1404"/>
        <end position="1590"/>
    </location>
</feature>
<dbReference type="GO" id="GO:0006364">
    <property type="term" value="P:rRNA processing"/>
    <property type="evidence" value="ECO:0007669"/>
    <property type="project" value="InterPro"/>
</dbReference>
<dbReference type="PANTHER" id="PTHR12202">
    <property type="entry name" value="ESF1 HOMOLOG"/>
    <property type="match status" value="1"/>
</dbReference>
<feature type="region of interest" description="Disordered" evidence="5">
    <location>
        <begin position="572"/>
        <end position="597"/>
    </location>
</feature>
<dbReference type="STRING" id="544711.F0UN77"/>
<protein>
    <submittedName>
        <fullName evidence="11">Pre-rRNA-processing protein ESF1</fullName>
    </submittedName>
</protein>
<dbReference type="InterPro" id="IPR059018">
    <property type="entry name" value="HEAT_URB1"/>
</dbReference>
<dbReference type="InterPro" id="IPR039754">
    <property type="entry name" value="Esf1"/>
</dbReference>
<dbReference type="Proteomes" id="UP000008142">
    <property type="component" value="Unassembled WGS sequence"/>
</dbReference>
<dbReference type="EMBL" id="DS990640">
    <property type="protein sequence ID" value="EGC47544.1"/>
    <property type="molecule type" value="Genomic_DNA"/>
</dbReference>
<feature type="region of interest" description="Disordered" evidence="5">
    <location>
        <begin position="488"/>
        <end position="520"/>
    </location>
</feature>
<feature type="compositionally biased region" description="Acidic residues" evidence="5">
    <location>
        <begin position="153"/>
        <end position="167"/>
    </location>
</feature>
<comment type="subcellular location">
    <subcellularLocation>
        <location evidence="1">Nucleus</location>
        <location evidence="1">Nucleolus</location>
    </subcellularLocation>
</comment>
<organism evidence="12">
    <name type="scientific">Ajellomyces capsulatus (strain H88)</name>
    <name type="common">Darling's disease fungus</name>
    <name type="synonym">Histoplasma capsulatum</name>
    <dbReference type="NCBI Taxonomy" id="544711"/>
    <lineage>
        <taxon>Eukaryota</taxon>
        <taxon>Fungi</taxon>
        <taxon>Dikarya</taxon>
        <taxon>Ascomycota</taxon>
        <taxon>Pezizomycotina</taxon>
        <taxon>Eurotiomycetes</taxon>
        <taxon>Eurotiomycetidae</taxon>
        <taxon>Onygenales</taxon>
        <taxon>Ajellomycetaceae</taxon>
        <taxon>Histoplasma</taxon>
    </lineage>
</organism>
<evidence type="ECO:0000259" key="9">
    <source>
        <dbReference type="Pfam" id="PF25121"/>
    </source>
</evidence>
<feature type="compositionally biased region" description="Polar residues" evidence="5">
    <location>
        <begin position="1"/>
        <end position="12"/>
    </location>
</feature>
<feature type="compositionally biased region" description="Acidic residues" evidence="5">
    <location>
        <begin position="416"/>
        <end position="425"/>
    </location>
</feature>
<reference evidence="12" key="1">
    <citation type="submission" date="2008-07" db="EMBL/GenBank/DDBJ databases">
        <title>Annotation of Ajellomyces capsulatus strain H88.</title>
        <authorList>
            <person name="Champion M."/>
            <person name="Cuomo C."/>
            <person name="Ma L.-J."/>
            <person name="Henn M.R."/>
            <person name="Sil A."/>
            <person name="Goldman B."/>
            <person name="Young S.K."/>
            <person name="Kodira C.D."/>
            <person name="Zeng Q."/>
            <person name="Koehrsen M."/>
            <person name="Alvarado L."/>
            <person name="Berlin A."/>
            <person name="Borenstein D."/>
            <person name="Chen Z."/>
            <person name="Engels R."/>
            <person name="Freedman E."/>
            <person name="Gellesch M."/>
            <person name="Goldberg J."/>
            <person name="Griggs A."/>
            <person name="Gujja S."/>
            <person name="Heiman D."/>
            <person name="Hepburn T."/>
            <person name="Howarth C."/>
            <person name="Jen D."/>
            <person name="Larson L."/>
            <person name="Lewis B."/>
            <person name="Mehta T."/>
            <person name="Park D."/>
            <person name="Pearson M."/>
            <person name="Roberts A."/>
            <person name="Saif S."/>
            <person name="Shea T."/>
            <person name="Shenoy N."/>
            <person name="Sisk P."/>
            <person name="Stolte C."/>
            <person name="Sykes S."/>
            <person name="Walk T."/>
            <person name="White J."/>
            <person name="Yandava C."/>
            <person name="Klein B."/>
            <person name="McEwen J.G."/>
            <person name="Puccia R."/>
            <person name="Goldman G.H."/>
            <person name="Felipe M.S."/>
            <person name="Nino-Vega G."/>
            <person name="San-Blas G."/>
            <person name="Taylor J."/>
            <person name="Mendoza L."/>
            <person name="Galagan J."/>
            <person name="Nusbaum C."/>
            <person name="Birren B."/>
        </authorList>
    </citation>
    <scope>NUCLEOTIDE SEQUENCE [LARGE SCALE GENOMIC DNA]</scope>
    <source>
        <strain evidence="12">H88</strain>
    </source>
</reference>
<feature type="compositionally biased region" description="Basic and acidic residues" evidence="5">
    <location>
        <begin position="643"/>
        <end position="652"/>
    </location>
</feature>
<dbReference type="VEuPathDB" id="FungiDB:I7I53_01061"/>
<feature type="domain" description="NUC153" evidence="6">
    <location>
        <begin position="659"/>
        <end position="687"/>
    </location>
</feature>
<feature type="compositionally biased region" description="Basic residues" evidence="5">
    <location>
        <begin position="630"/>
        <end position="642"/>
    </location>
</feature>
<keyword evidence="3" id="KW-0175">Coiled coil</keyword>
<dbReference type="HOGENOM" id="CLU_238383_0_0_1"/>
<feature type="region of interest" description="Disordered" evidence="5">
    <location>
        <begin position="410"/>
        <end position="432"/>
    </location>
</feature>
<feature type="compositionally biased region" description="Basic and acidic residues" evidence="5">
    <location>
        <begin position="124"/>
        <end position="144"/>
    </location>
</feature>
<evidence type="ECO:0000256" key="3">
    <source>
        <dbReference type="ARBA" id="ARBA00023054"/>
    </source>
</evidence>
<keyword evidence="4" id="KW-0539">Nucleus</keyword>
<evidence type="ECO:0000256" key="2">
    <source>
        <dbReference type="ARBA" id="ARBA00009087"/>
    </source>
</evidence>
<dbReference type="InterPro" id="IPR021714">
    <property type="entry name" value="URB1_N"/>
</dbReference>
<dbReference type="GO" id="GO:0003723">
    <property type="term" value="F:RNA binding"/>
    <property type="evidence" value="ECO:0007669"/>
    <property type="project" value="TreeGrafter"/>
</dbReference>
<comment type="similarity">
    <text evidence="2">Belongs to the ESF1 family.</text>
</comment>
<dbReference type="Pfam" id="PF11707">
    <property type="entry name" value="Npa1"/>
    <property type="match status" value="1"/>
</dbReference>
<evidence type="ECO:0000259" key="10">
    <source>
        <dbReference type="Pfam" id="PF26140"/>
    </source>
</evidence>
<dbReference type="InterPro" id="IPR056750">
    <property type="entry name" value="RRM_ESF1"/>
</dbReference>
<proteinExistence type="inferred from homology"/>
<feature type="compositionally biased region" description="Basic and acidic residues" evidence="5">
    <location>
        <begin position="690"/>
        <end position="706"/>
    </location>
</feature>
<feature type="domain" description="URB1 N-terminal" evidence="7">
    <location>
        <begin position="866"/>
        <end position="1213"/>
    </location>
</feature>
<evidence type="ECO:0000256" key="1">
    <source>
        <dbReference type="ARBA" id="ARBA00004604"/>
    </source>
</evidence>
<feature type="compositionally biased region" description="Basic and acidic residues" evidence="5">
    <location>
        <begin position="502"/>
        <end position="520"/>
    </location>
</feature>
<dbReference type="Pfam" id="PF25121">
    <property type="entry name" value="RRM_ESF1"/>
    <property type="match status" value="1"/>
</dbReference>
<dbReference type="Pfam" id="PF16201">
    <property type="entry name" value="NopRA1"/>
    <property type="match status" value="1"/>
</dbReference>
<dbReference type="Pfam" id="PF26140">
    <property type="entry name" value="HEAT_URB1"/>
    <property type="match status" value="1"/>
</dbReference>
<gene>
    <name evidence="11" type="ORF">HCEG_06759</name>
</gene>
<feature type="region of interest" description="Disordered" evidence="5">
    <location>
        <begin position="1"/>
        <end position="31"/>
    </location>
</feature>
<feature type="domain" description="URB1 C-terminal" evidence="8">
    <location>
        <begin position="1682"/>
        <end position="1738"/>
    </location>
</feature>
<sequence>MRDSGKNASPKWTKSRSTDKHRTGPVITDPRFANIQTDPRYRLPSKKHTHVKLDKRFAHMLRDEDFSKNAAVDRYGRRLRRDDTKKHLERFYRIDEAGEQDEAKEEGKYSNEEESNMSVDYDTVIEKELHKADKRGYDPARDGKFSGSSSDESSTEEDEDVEDEVEEVQFPNQQQSDVPLGDVSRRIAVVNLDWDNIRAKDLMAVFSSFLPPGGSIHKVSIYPSEFGRQRMEREEMEGPPKEIFASTKEDEESDLEDSELGSEVLDEEEEEEKIKHSLIKEDQGDEFASVHLRKYQLERLRYFYAILICSSEDVAKHIYDAVDGTEYMSSANFFDLRFVPDETDFSNDTPRDECDRIPDGYKPNDFVTDALQHSKVKLTWDADDASRKETQARAFKGGRKELDENDLKAYLGSDSSDNEDGDGDGGVEVIDATSGDGTIVTTAHAIRSKKEAAREKIRALLGFSKDKTSTVSKSKGPVGDMEITFSTGLSTGTSGGNVFENEPQKEETTAEKYVRKEKERKARRKARMKAARNGEPLLAEGNQAENIAPEGSKDGKEDLGFDDPFFTAPEQDAAAAAAYRREERRKKREEREADEAATAAKRAELELLMIDDKTSHIKHFDMKDIEKAEKRARKGGKHKKGKKGDIEHPTDDFKVDVEDARFQRIWENHEFAIDPSNPRFKATEGMKTLLEEGRKRRRNKDDDVVDRGLPGPGMKKRRKGTQSKDVENVADAGDLNKLVERLKGGLKGSNRNSTSEKFNNHQRWKMAHFQEDTSRAKRRKIDVDSAATQMPSVTITSHTQLRNLLAFQQSASQELKQGVRYFKDFLASINEAEKVNEKAKKLRILKTYCDSQLVNTGDETQASCFHDLLQTWSFAESDNHEPLLSLIPSVLALFLKTISSQLEFRDFGLVLCKFLLQKEQLKLFNRAFTASKTKEHLISPCLRLLTEVVGFDGGAVARLVYGRRDITFKRLDIFLSVRKSPVDPESDDRQKSTLRRNAQRYLLANLSFQNATAKEDIISQGKLIRAFLEDVRKDSRGIVIDIIRAIDKHIVGDASLSRNAKSRFLNRHNLERLVTLYGYEKESDELVLNEETVPKEIHKLLLAVCTNSEKGVLLPETGWYPTGSHPDVLPPDDVGAIPLGLDSPVHFDQYKTTVPIRNGNLSTLIQFLRPDSDTLQMELLLKIFKAAPELVFDFFSKRTMFTSDPKPTPSWLGESAFLFSTIKLPIPANCGWKGSPVLVPPPVTVVIESILPRPLTQKILTRCLNQNTDIITLFAVRTVTLALRKLQNVLRMFNADRKTGQELWTQAAAKLVEEFCRRSPSIKDVILLFRNTAKDNLQQQHAVLELLSMFYRVIPTVALEEKFDISLILVEVLKQLNDGQSEPDDKELLFSQLQSLLLIAQELPMMRWWQKPESLQFSAFVSVLRVLTEMTTIQAPIQDVKSLIQDVLIQNSVILGPASFNALLLSIGVSDRAALITELSFLDNCITRLIKKPVFYLDLAESLVSSGQENLSLLVSVISEQWPFVIKSGQPDKQTAISSWISRLLGLLHMAGEDEGALMRVLDSVIDSTENRKARSALKNAFKHAKLAVDKDGNDRKLITTVVSPTFESQVQRPRVNLTDIFGELPVESESHPVLNRWEREEIELALEKGHIGELMFCLCSEYEEIRRQAGAAIPRFMVKIRDMDIYRRANVFERVLSLYNSPTLPDSLRRMILHLIFRGSQVDGSTILLTRNGALSWIQGQVSAHDGQSDILREIANELYEKCDHEWLDRWSGSSLPLVIAQMSAENN</sequence>
<evidence type="ECO:0000259" key="7">
    <source>
        <dbReference type="Pfam" id="PF11707"/>
    </source>
</evidence>
<feature type="compositionally biased region" description="Acidic residues" evidence="5">
    <location>
        <begin position="249"/>
        <end position="271"/>
    </location>
</feature>
<evidence type="ECO:0000259" key="6">
    <source>
        <dbReference type="Pfam" id="PF08159"/>
    </source>
</evidence>
<evidence type="ECO:0000259" key="8">
    <source>
        <dbReference type="Pfam" id="PF16201"/>
    </source>
</evidence>
<feature type="domain" description="ESF1 RRM" evidence="9">
    <location>
        <begin position="185"/>
        <end position="354"/>
    </location>
</feature>
<evidence type="ECO:0000256" key="5">
    <source>
        <dbReference type="SAM" id="MobiDB-lite"/>
    </source>
</evidence>
<feature type="region of interest" description="Disordered" evidence="5">
    <location>
        <begin position="97"/>
        <end position="179"/>
    </location>
</feature>